<organism evidence="2 3">
    <name type="scientific">Ceutorhynchus assimilis</name>
    <name type="common">cabbage seed weevil</name>
    <dbReference type="NCBI Taxonomy" id="467358"/>
    <lineage>
        <taxon>Eukaryota</taxon>
        <taxon>Metazoa</taxon>
        <taxon>Ecdysozoa</taxon>
        <taxon>Arthropoda</taxon>
        <taxon>Hexapoda</taxon>
        <taxon>Insecta</taxon>
        <taxon>Pterygota</taxon>
        <taxon>Neoptera</taxon>
        <taxon>Endopterygota</taxon>
        <taxon>Coleoptera</taxon>
        <taxon>Polyphaga</taxon>
        <taxon>Cucujiformia</taxon>
        <taxon>Curculionidae</taxon>
        <taxon>Ceutorhynchinae</taxon>
        <taxon>Ceutorhynchus</taxon>
    </lineage>
</organism>
<proteinExistence type="predicted"/>
<reference evidence="2" key="1">
    <citation type="submission" date="2022-01" db="EMBL/GenBank/DDBJ databases">
        <authorList>
            <person name="King R."/>
        </authorList>
    </citation>
    <scope>NUCLEOTIDE SEQUENCE</scope>
</reference>
<name>A0A9N9QM53_9CUCU</name>
<feature type="region of interest" description="Disordered" evidence="1">
    <location>
        <begin position="32"/>
        <end position="67"/>
    </location>
</feature>
<evidence type="ECO:0000256" key="1">
    <source>
        <dbReference type="SAM" id="MobiDB-lite"/>
    </source>
</evidence>
<gene>
    <name evidence="2" type="ORF">CEUTPL_LOCUS3993</name>
</gene>
<accession>A0A9N9QM53</accession>
<protein>
    <submittedName>
        <fullName evidence="2">Uncharacterized protein</fullName>
    </submittedName>
</protein>
<dbReference type="EMBL" id="OU892289">
    <property type="protein sequence ID" value="CAG9763328.1"/>
    <property type="molecule type" value="Genomic_DNA"/>
</dbReference>
<dbReference type="AlphaFoldDB" id="A0A9N9QM53"/>
<evidence type="ECO:0000313" key="3">
    <source>
        <dbReference type="Proteomes" id="UP001152799"/>
    </source>
</evidence>
<sequence>MPLQSRASVQFRATCVEPLLLPLAIPTTDSFPPPGFFYKTSEHGQEQQFRPPHRPDQELPNSYRRRLDRCRVLSR</sequence>
<evidence type="ECO:0000313" key="2">
    <source>
        <dbReference type="EMBL" id="CAG9763328.1"/>
    </source>
</evidence>
<dbReference type="Proteomes" id="UP001152799">
    <property type="component" value="Chromosome 13"/>
</dbReference>
<keyword evidence="3" id="KW-1185">Reference proteome</keyword>